<evidence type="ECO:0000256" key="1">
    <source>
        <dbReference type="SAM" id="MobiDB-lite"/>
    </source>
</evidence>
<dbReference type="AlphaFoldDB" id="A0A0G2FPQ8"/>
<feature type="compositionally biased region" description="Basic residues" evidence="1">
    <location>
        <begin position="1"/>
        <end position="10"/>
    </location>
</feature>
<feature type="region of interest" description="Disordered" evidence="1">
    <location>
        <begin position="1"/>
        <end position="33"/>
    </location>
</feature>
<comment type="caution">
    <text evidence="3">The sequence shown here is derived from an EMBL/GenBank/DDBJ whole genome shotgun (WGS) entry which is preliminary data.</text>
</comment>
<dbReference type="PANTHER" id="PTHR28034">
    <property type="entry name" value="SET1 COMPLEX COMPONENT SHG1"/>
    <property type="match status" value="1"/>
</dbReference>
<feature type="region of interest" description="Disordered" evidence="1">
    <location>
        <begin position="150"/>
        <end position="287"/>
    </location>
</feature>
<feature type="compositionally biased region" description="Basic and acidic residues" evidence="1">
    <location>
        <begin position="157"/>
        <end position="263"/>
    </location>
</feature>
<dbReference type="PANTHER" id="PTHR28034:SF1">
    <property type="entry name" value="NUCLEOMORPHIN"/>
    <property type="match status" value="1"/>
</dbReference>
<reference evidence="3 4" key="2">
    <citation type="submission" date="2015-05" db="EMBL/GenBank/DDBJ databases">
        <title>Distinctive expansion of gene families associated with plant cell wall degradation and secondary metabolism in the genomes of grapevine trunk pathogens.</title>
        <authorList>
            <person name="Lawrence D.P."/>
            <person name="Travadon R."/>
            <person name="Rolshausen P.E."/>
            <person name="Baumgartner K."/>
        </authorList>
    </citation>
    <scope>NUCLEOTIDE SEQUENCE [LARGE SCALE GENOMIC DNA]</scope>
    <source>
        <strain evidence="3">DS831</strain>
    </source>
</reference>
<name>A0A0G2FPQ8_9PEZI</name>
<dbReference type="Pfam" id="PF05205">
    <property type="entry name" value="COMPASS-Shg1"/>
    <property type="match status" value="1"/>
</dbReference>
<gene>
    <name evidence="3" type="ORF">UCDDS831_g08588</name>
</gene>
<reference evidence="3 4" key="1">
    <citation type="submission" date="2015-03" db="EMBL/GenBank/DDBJ databases">
        <authorList>
            <person name="Morales-Cruz A."/>
            <person name="Amrine K.C."/>
            <person name="Cantu D."/>
        </authorList>
    </citation>
    <scope>NUCLEOTIDE SEQUENCE [LARGE SCALE GENOMIC DNA]</scope>
    <source>
        <strain evidence="3">DS831</strain>
    </source>
</reference>
<dbReference type="InterPro" id="IPR055264">
    <property type="entry name" value="BOD1/SHG1_dom"/>
</dbReference>
<feature type="domain" description="BOD1/SHG1" evidence="2">
    <location>
        <begin position="46"/>
        <end position="150"/>
    </location>
</feature>
<evidence type="ECO:0000313" key="4">
    <source>
        <dbReference type="Proteomes" id="UP000034182"/>
    </source>
</evidence>
<protein>
    <submittedName>
        <fullName evidence="3">Putative arginine rich protein</fullName>
    </submittedName>
</protein>
<evidence type="ECO:0000313" key="3">
    <source>
        <dbReference type="EMBL" id="KKY13908.1"/>
    </source>
</evidence>
<accession>A0A0G2FPQ8</accession>
<evidence type="ECO:0000259" key="2">
    <source>
        <dbReference type="Pfam" id="PF05205"/>
    </source>
</evidence>
<dbReference type="EMBL" id="LAQI01000253">
    <property type="protein sequence ID" value="KKY13908.1"/>
    <property type="molecule type" value="Genomic_DNA"/>
</dbReference>
<proteinExistence type="predicted"/>
<dbReference type="Proteomes" id="UP000034182">
    <property type="component" value="Unassembled WGS sequence"/>
</dbReference>
<sequence length="287" mass="34428">MAQVDRRKRSLGQEADAPPDPVTARKKLKTSDLPLTQNKRAAIEAILHTFKKKGEFDTLRKDAFNKFEQSDAKPTLIQSLEELGESETTRNPTLLSKDRRIAAPLLEGAAERSEIYRAAETRVRDILHSVLEEQAGAEARMREIRRADIGDEAANDELFRGSKTEDDYLREAEQRREVRQKARDARLEMEEQREREEKKKVEEERRRKREEEERREKERQEREEARRRLREEREAERQREYEREREERRERERQWEREREERPGPGPRQTPQIDKQGHEQRQIQGQK</sequence>
<organism evidence="3 4">
    <name type="scientific">Diplodia seriata</name>
    <dbReference type="NCBI Taxonomy" id="420778"/>
    <lineage>
        <taxon>Eukaryota</taxon>
        <taxon>Fungi</taxon>
        <taxon>Dikarya</taxon>
        <taxon>Ascomycota</taxon>
        <taxon>Pezizomycotina</taxon>
        <taxon>Dothideomycetes</taxon>
        <taxon>Dothideomycetes incertae sedis</taxon>
        <taxon>Botryosphaeriales</taxon>
        <taxon>Botryosphaeriaceae</taxon>
        <taxon>Diplodia</taxon>
    </lineage>
</organism>